<keyword evidence="7" id="KW-0862">Zinc</keyword>
<feature type="region of interest" description="Disordered" evidence="9">
    <location>
        <begin position="467"/>
        <end position="487"/>
    </location>
</feature>
<dbReference type="InterPro" id="IPR013087">
    <property type="entry name" value="Znf_C2H2_type"/>
</dbReference>
<evidence type="ECO:0000256" key="9">
    <source>
        <dbReference type="SAM" id="MobiDB-lite"/>
    </source>
</evidence>
<feature type="compositionally biased region" description="Basic and acidic residues" evidence="9">
    <location>
        <begin position="390"/>
        <end position="410"/>
    </location>
</feature>
<evidence type="ECO:0000256" key="5">
    <source>
        <dbReference type="ARBA" id="ARBA00022737"/>
    </source>
</evidence>
<evidence type="ECO:0000256" key="1">
    <source>
        <dbReference type="ARBA" id="ARBA00004496"/>
    </source>
</evidence>
<evidence type="ECO:0000259" key="10">
    <source>
        <dbReference type="PROSITE" id="PS00028"/>
    </source>
</evidence>
<feature type="compositionally biased region" description="Low complexity" evidence="9">
    <location>
        <begin position="362"/>
        <end position="373"/>
    </location>
</feature>
<dbReference type="GO" id="GO:0003676">
    <property type="term" value="F:nucleic acid binding"/>
    <property type="evidence" value="ECO:0007669"/>
    <property type="project" value="InterPro"/>
</dbReference>
<proteinExistence type="inferred from homology"/>
<comment type="similarity">
    <text evidence="8">Belongs to the REI1 family.</text>
</comment>
<name>A0A2J6PHR1_9HELO</name>
<feature type="region of interest" description="Disordered" evidence="9">
    <location>
        <begin position="507"/>
        <end position="533"/>
    </location>
</feature>
<evidence type="ECO:0000256" key="6">
    <source>
        <dbReference type="ARBA" id="ARBA00022771"/>
    </source>
</evidence>
<feature type="domain" description="C2H2-type" evidence="10">
    <location>
        <begin position="93"/>
        <end position="115"/>
    </location>
</feature>
<dbReference type="Pfam" id="PF12756">
    <property type="entry name" value="zf-C2H2_2"/>
    <property type="match status" value="1"/>
</dbReference>
<protein>
    <recommendedName>
        <fullName evidence="10">C2H2-type domain-containing protein</fullName>
    </recommendedName>
</protein>
<evidence type="ECO:0000256" key="2">
    <source>
        <dbReference type="ARBA" id="ARBA00022490"/>
    </source>
</evidence>
<feature type="region of interest" description="Disordered" evidence="9">
    <location>
        <begin position="390"/>
        <end position="411"/>
    </location>
</feature>
<dbReference type="InterPro" id="IPR036236">
    <property type="entry name" value="Znf_C2H2_sf"/>
</dbReference>
<evidence type="ECO:0000256" key="7">
    <source>
        <dbReference type="ARBA" id="ARBA00022833"/>
    </source>
</evidence>
<feature type="compositionally biased region" description="Basic and acidic residues" evidence="9">
    <location>
        <begin position="507"/>
        <end position="526"/>
    </location>
</feature>
<dbReference type="PANTHER" id="PTHR13182:SF8">
    <property type="entry name" value="CYTOPLASMIC 60S SUBUNIT BIOGENESIS FACTOR ZNF622"/>
    <property type="match status" value="1"/>
</dbReference>
<dbReference type="InterPro" id="IPR040025">
    <property type="entry name" value="Znf622/Rei1/Reh1"/>
</dbReference>
<feature type="region of interest" description="Disordered" evidence="9">
    <location>
        <begin position="321"/>
        <end position="373"/>
    </location>
</feature>
<dbReference type="EMBL" id="KZ613530">
    <property type="protein sequence ID" value="PMD13575.1"/>
    <property type="molecule type" value="Genomic_DNA"/>
</dbReference>
<dbReference type="Pfam" id="PF12171">
    <property type="entry name" value="zf-C2H2_jaz"/>
    <property type="match status" value="1"/>
</dbReference>
<dbReference type="OrthoDB" id="19329at2759"/>
<evidence type="ECO:0000256" key="8">
    <source>
        <dbReference type="ARBA" id="ARBA00034126"/>
    </source>
</evidence>
<dbReference type="SMART" id="SM00355">
    <property type="entry name" value="ZnF_C2H2"/>
    <property type="match status" value="4"/>
</dbReference>
<gene>
    <name evidence="11" type="ORF">NA56DRAFT_585460</name>
</gene>
<organism evidence="11 12">
    <name type="scientific">Hyaloscypha hepaticicola</name>
    <dbReference type="NCBI Taxonomy" id="2082293"/>
    <lineage>
        <taxon>Eukaryota</taxon>
        <taxon>Fungi</taxon>
        <taxon>Dikarya</taxon>
        <taxon>Ascomycota</taxon>
        <taxon>Pezizomycotina</taxon>
        <taxon>Leotiomycetes</taxon>
        <taxon>Helotiales</taxon>
        <taxon>Hyaloscyphaceae</taxon>
        <taxon>Hyaloscypha</taxon>
    </lineage>
</organism>
<dbReference type="Gene3D" id="3.30.160.60">
    <property type="entry name" value="Classic Zinc Finger"/>
    <property type="match status" value="1"/>
</dbReference>
<evidence type="ECO:0000256" key="4">
    <source>
        <dbReference type="ARBA" id="ARBA00022723"/>
    </source>
</evidence>
<dbReference type="InterPro" id="IPR022755">
    <property type="entry name" value="Znf_C2H2_jaz"/>
</dbReference>
<sequence length="616" mass="69473">MASISASRVPASGLGAAADTTSTHPYTCNTCQVAFRNSELQRGHMRSDWHRYNLKRRVTSLPPISSEIFTEKVLQAQASSTAAATKASFERTCTACARTYFSENAYQNHLGSQKHKANIANAGERRADDETSSVMSSTFSLGEPTSSKQEEIDSEAEEEFSEVVEALKKSNLKEISPATRRPSRPQHSAEDEDDKDSDATASSVTARDLDTPMEVSVKRCLFCNFESPSVELNTAHMERIHGMFIPERSYLVNLEGLVGALFEKIHLFHECLYCGKVKPTIFGLQTHMRDMGHCKIPFDTEEEQLEIGEFYDFTSTYSDVEDESDSEDELPGKQSGGVKLGAKRPSTTDQEGDEEMEDGWETDSSASSLDSADLTAVPLDQRTHRYEKLNQHPHHSHSDPRPHRNKDGFHSHAHKHTNAVFYSDYELHLPSGRVAGHRSLNKYYRQNLHSYPSAAEREERLAIEAAESSDTDMEGQQISRRDGGERGRALASRANLGMVGVTAEKRKEVQAAEKRSRKVEQREQRKTQWYNNKQSNMQKHFRVRSHYSVPQAQLLTICRILCSSDLDRAVSKSFAIGSSVYGIASDDFYLGRWLVWHCMVWEFRNIRRRNKVSGLP</sequence>
<dbReference type="InterPro" id="IPR041661">
    <property type="entry name" value="ZN622/Rei1/Reh1_Znf-C2H2"/>
</dbReference>
<dbReference type="InterPro" id="IPR003604">
    <property type="entry name" value="Matrin/U1-like-C_Znf_C2H2"/>
</dbReference>
<keyword evidence="2" id="KW-0963">Cytoplasm</keyword>
<dbReference type="STRING" id="1745343.A0A2J6PHR1"/>
<accession>A0A2J6PHR1</accession>
<dbReference type="Proteomes" id="UP000235672">
    <property type="component" value="Unassembled WGS sequence"/>
</dbReference>
<evidence type="ECO:0000313" key="12">
    <source>
        <dbReference type="Proteomes" id="UP000235672"/>
    </source>
</evidence>
<feature type="region of interest" description="Disordered" evidence="9">
    <location>
        <begin position="121"/>
        <end position="208"/>
    </location>
</feature>
<dbReference type="SUPFAM" id="SSF57667">
    <property type="entry name" value="beta-beta-alpha zinc fingers"/>
    <property type="match status" value="3"/>
</dbReference>
<keyword evidence="6" id="KW-0863">Zinc-finger</keyword>
<dbReference type="GO" id="GO:0008270">
    <property type="term" value="F:zinc ion binding"/>
    <property type="evidence" value="ECO:0007669"/>
    <property type="project" value="UniProtKB-KW"/>
</dbReference>
<dbReference type="GO" id="GO:0005737">
    <property type="term" value="C:cytoplasm"/>
    <property type="evidence" value="ECO:0007669"/>
    <property type="project" value="UniProtKB-SubCell"/>
</dbReference>
<keyword evidence="12" id="KW-1185">Reference proteome</keyword>
<comment type="subcellular location">
    <subcellularLocation>
        <location evidence="1">Cytoplasm</location>
    </subcellularLocation>
</comment>
<evidence type="ECO:0000313" key="11">
    <source>
        <dbReference type="EMBL" id="PMD13575.1"/>
    </source>
</evidence>
<evidence type="ECO:0000256" key="3">
    <source>
        <dbReference type="ARBA" id="ARBA00022517"/>
    </source>
</evidence>
<keyword evidence="4" id="KW-0479">Metal-binding</keyword>
<keyword evidence="5" id="KW-0677">Repeat</keyword>
<feature type="compositionally biased region" description="Acidic residues" evidence="9">
    <location>
        <begin position="152"/>
        <end position="162"/>
    </location>
</feature>
<feature type="domain" description="C2H2-type" evidence="10">
    <location>
        <begin position="28"/>
        <end position="50"/>
    </location>
</feature>
<feature type="compositionally biased region" description="Acidic residues" evidence="9">
    <location>
        <begin position="350"/>
        <end position="361"/>
    </location>
</feature>
<dbReference type="GO" id="GO:0042273">
    <property type="term" value="P:ribosomal large subunit biogenesis"/>
    <property type="evidence" value="ECO:0007669"/>
    <property type="project" value="TreeGrafter"/>
</dbReference>
<dbReference type="PANTHER" id="PTHR13182">
    <property type="entry name" value="ZINC FINGER PROTEIN 622"/>
    <property type="match status" value="1"/>
</dbReference>
<reference evidence="11 12" key="1">
    <citation type="submission" date="2016-05" db="EMBL/GenBank/DDBJ databases">
        <title>A degradative enzymes factory behind the ericoid mycorrhizal symbiosis.</title>
        <authorList>
            <consortium name="DOE Joint Genome Institute"/>
            <person name="Martino E."/>
            <person name="Morin E."/>
            <person name="Grelet G."/>
            <person name="Kuo A."/>
            <person name="Kohler A."/>
            <person name="Daghino S."/>
            <person name="Barry K."/>
            <person name="Choi C."/>
            <person name="Cichocki N."/>
            <person name="Clum A."/>
            <person name="Copeland A."/>
            <person name="Hainaut M."/>
            <person name="Haridas S."/>
            <person name="Labutti K."/>
            <person name="Lindquist E."/>
            <person name="Lipzen A."/>
            <person name="Khouja H.-R."/>
            <person name="Murat C."/>
            <person name="Ohm R."/>
            <person name="Olson A."/>
            <person name="Spatafora J."/>
            <person name="Veneault-Fourrey C."/>
            <person name="Henrissat B."/>
            <person name="Grigoriev I."/>
            <person name="Martin F."/>
            <person name="Perotto S."/>
        </authorList>
    </citation>
    <scope>NUCLEOTIDE SEQUENCE [LARGE SCALE GENOMIC DNA]</scope>
    <source>
        <strain evidence="11 12">UAMH 7357</strain>
    </source>
</reference>
<feature type="compositionally biased region" description="Polar residues" evidence="9">
    <location>
        <begin position="132"/>
        <end position="147"/>
    </location>
</feature>
<dbReference type="GO" id="GO:0030687">
    <property type="term" value="C:preribosome, large subunit precursor"/>
    <property type="evidence" value="ECO:0007669"/>
    <property type="project" value="TreeGrafter"/>
</dbReference>
<dbReference type="SMART" id="SM00451">
    <property type="entry name" value="ZnF_U1"/>
    <property type="match status" value="2"/>
</dbReference>
<keyword evidence="3" id="KW-0690">Ribosome biogenesis</keyword>
<dbReference type="PROSITE" id="PS00028">
    <property type="entry name" value="ZINC_FINGER_C2H2_1"/>
    <property type="match status" value="2"/>
</dbReference>
<dbReference type="AlphaFoldDB" id="A0A2J6PHR1"/>